<feature type="chain" id="PRO_5046978515" evidence="3">
    <location>
        <begin position="26"/>
        <end position="397"/>
    </location>
</feature>
<dbReference type="PROSITE" id="PS51257">
    <property type="entry name" value="PROKAR_LIPOPROTEIN"/>
    <property type="match status" value="1"/>
</dbReference>
<dbReference type="PROSITE" id="PS51635">
    <property type="entry name" value="PNPLA"/>
    <property type="match status" value="1"/>
</dbReference>
<accession>A0ABT0DAY5</accession>
<sequence>MVPAFVRRLRAGLLLVCVLTLTACAALPRIPYTAEDASLGDPMGIPGVRIWADASIAELRPMLARLRDKQQRAGINDYNILAISGGGQDGAYGAGLLNGWTRSGKRPDFAIVSGVSTGALIAPFAFLGPSYDEKLRKVYTETSASDIITGNPITGFFGEGLFRTDPLREMVARYCDWEMLRAIAEQHRAGRRLYVLTTNLDAQRPVMWNMGAIADSGNPRALELFRDVLVGSASIPGAFSPMMIETERDGRRFEEMHVDGATTMQVLTVPTKVVAAESGAFVHNGRRGYYILLNKKFVPEFELSKRSTLRIAVRAFDTLMKSDTNGTVLDAYTFSRRFNYTFNLGFIPESFDKTPDSVFDRTYMNALFDLGYEAGLKGGNWYSAPPGLYEEAGPQRR</sequence>
<dbReference type="SUPFAM" id="SSF52151">
    <property type="entry name" value="FabD/lysophospholipase-like"/>
    <property type="match status" value="1"/>
</dbReference>
<feature type="short sequence motif" description="DGA/G" evidence="2">
    <location>
        <begin position="259"/>
        <end position="261"/>
    </location>
</feature>
<comment type="caution">
    <text evidence="5">The sequence shown here is derived from an EMBL/GenBank/DDBJ whole genome shotgun (WGS) entry which is preliminary data.</text>
</comment>
<evidence type="ECO:0000256" key="2">
    <source>
        <dbReference type="PROSITE-ProRule" id="PRU01161"/>
    </source>
</evidence>
<dbReference type="EMBL" id="JALKCH010000005">
    <property type="protein sequence ID" value="MCK0197126.1"/>
    <property type="molecule type" value="Genomic_DNA"/>
</dbReference>
<dbReference type="InterPro" id="IPR002641">
    <property type="entry name" value="PNPLA_dom"/>
</dbReference>
<keyword evidence="2" id="KW-0378">Hydrolase</keyword>
<evidence type="ECO:0000259" key="4">
    <source>
        <dbReference type="PROSITE" id="PS51635"/>
    </source>
</evidence>
<feature type="active site" description="Nucleophile" evidence="2">
    <location>
        <position position="116"/>
    </location>
</feature>
<dbReference type="Proteomes" id="UP001203284">
    <property type="component" value="Unassembled WGS sequence"/>
</dbReference>
<name>A0ABT0DAY5_9HYPH</name>
<proteinExistence type="predicted"/>
<organism evidence="5 6">
    <name type="scientific">Ancylobacter crimeensis</name>
    <dbReference type="NCBI Taxonomy" id="2579147"/>
    <lineage>
        <taxon>Bacteria</taxon>
        <taxon>Pseudomonadati</taxon>
        <taxon>Pseudomonadota</taxon>
        <taxon>Alphaproteobacteria</taxon>
        <taxon>Hyphomicrobiales</taxon>
        <taxon>Xanthobacteraceae</taxon>
        <taxon>Ancylobacter</taxon>
    </lineage>
</organism>
<keyword evidence="3" id="KW-0732">Signal</keyword>
<evidence type="ECO:0000256" key="3">
    <source>
        <dbReference type="SAM" id="SignalP"/>
    </source>
</evidence>
<dbReference type="Gene3D" id="3.40.1090.10">
    <property type="entry name" value="Cytosolic phospholipase A2 catalytic domain"/>
    <property type="match status" value="1"/>
</dbReference>
<feature type="short sequence motif" description="GXSXG" evidence="2">
    <location>
        <begin position="114"/>
        <end position="118"/>
    </location>
</feature>
<evidence type="ECO:0000313" key="6">
    <source>
        <dbReference type="Proteomes" id="UP001203284"/>
    </source>
</evidence>
<feature type="signal peptide" evidence="3">
    <location>
        <begin position="1"/>
        <end position="25"/>
    </location>
</feature>
<evidence type="ECO:0000256" key="1">
    <source>
        <dbReference type="ARBA" id="ARBA00023098"/>
    </source>
</evidence>
<feature type="active site" description="Proton acceptor" evidence="2">
    <location>
        <position position="259"/>
    </location>
</feature>
<protein>
    <submittedName>
        <fullName evidence="5">Patatin-like phospholipase family protein</fullName>
    </submittedName>
</protein>
<reference evidence="5 6" key="1">
    <citation type="submission" date="2022-04" db="EMBL/GenBank/DDBJ databases">
        <authorList>
            <person name="Grouzdev D.S."/>
            <person name="Pantiukh K.S."/>
            <person name="Krutkina M.S."/>
        </authorList>
    </citation>
    <scope>NUCLEOTIDE SEQUENCE [LARGE SCALE GENOMIC DNA]</scope>
    <source>
        <strain evidence="5 6">6x-1</strain>
    </source>
</reference>
<evidence type="ECO:0000313" key="5">
    <source>
        <dbReference type="EMBL" id="MCK0197126.1"/>
    </source>
</evidence>
<dbReference type="Pfam" id="PF01734">
    <property type="entry name" value="Patatin"/>
    <property type="match status" value="1"/>
</dbReference>
<feature type="domain" description="PNPLA" evidence="4">
    <location>
        <begin position="81"/>
        <end position="275"/>
    </location>
</feature>
<keyword evidence="1 2" id="KW-0443">Lipid metabolism</keyword>
<keyword evidence="6" id="KW-1185">Reference proteome</keyword>
<keyword evidence="2" id="KW-0442">Lipid degradation</keyword>
<dbReference type="InterPro" id="IPR016035">
    <property type="entry name" value="Acyl_Trfase/lysoPLipase"/>
</dbReference>
<gene>
    <name evidence="5" type="ORF">MWN34_09400</name>
</gene>
<feature type="short sequence motif" description="GXGXXG" evidence="2">
    <location>
        <begin position="85"/>
        <end position="90"/>
    </location>
</feature>
<dbReference type="RefSeq" id="WP_247028724.1">
    <property type="nucleotide sequence ID" value="NZ_JALKCH010000005.1"/>
</dbReference>